<keyword evidence="4" id="KW-0804">Transcription</keyword>
<feature type="compositionally biased region" description="Polar residues" evidence="6">
    <location>
        <begin position="220"/>
        <end position="235"/>
    </location>
</feature>
<organism evidence="7">
    <name type="scientific">Sesamum calycinum</name>
    <dbReference type="NCBI Taxonomy" id="2727403"/>
    <lineage>
        <taxon>Eukaryota</taxon>
        <taxon>Viridiplantae</taxon>
        <taxon>Streptophyta</taxon>
        <taxon>Embryophyta</taxon>
        <taxon>Tracheophyta</taxon>
        <taxon>Spermatophyta</taxon>
        <taxon>Magnoliopsida</taxon>
        <taxon>eudicotyledons</taxon>
        <taxon>Gunneridae</taxon>
        <taxon>Pentapetalae</taxon>
        <taxon>asterids</taxon>
        <taxon>lamiids</taxon>
        <taxon>Lamiales</taxon>
        <taxon>Pedaliaceae</taxon>
        <taxon>Sesamum</taxon>
    </lineage>
</organism>
<keyword evidence="3" id="KW-0805">Transcription regulation</keyword>
<evidence type="ECO:0000256" key="6">
    <source>
        <dbReference type="SAM" id="MobiDB-lite"/>
    </source>
</evidence>
<dbReference type="GO" id="GO:0003712">
    <property type="term" value="F:transcription coregulator activity"/>
    <property type="evidence" value="ECO:0007669"/>
    <property type="project" value="InterPro"/>
</dbReference>
<dbReference type="GO" id="GO:0070847">
    <property type="term" value="C:core mediator complex"/>
    <property type="evidence" value="ECO:0007669"/>
    <property type="project" value="TreeGrafter"/>
</dbReference>
<evidence type="ECO:0000256" key="4">
    <source>
        <dbReference type="ARBA" id="ARBA00023163"/>
    </source>
</evidence>
<gene>
    <name evidence="7" type="ORF">Scaly_0896900</name>
</gene>
<evidence type="ECO:0000313" key="7">
    <source>
        <dbReference type="EMBL" id="KAL0372153.1"/>
    </source>
</evidence>
<evidence type="ECO:0000256" key="3">
    <source>
        <dbReference type="ARBA" id="ARBA00023015"/>
    </source>
</evidence>
<keyword evidence="5" id="KW-0539">Nucleus</keyword>
<feature type="region of interest" description="Disordered" evidence="6">
    <location>
        <begin position="117"/>
        <end position="138"/>
    </location>
</feature>
<name>A0AAW2QWN6_9LAMI</name>
<feature type="region of interest" description="Disordered" evidence="6">
    <location>
        <begin position="220"/>
        <end position="248"/>
    </location>
</feature>
<reference evidence="7" key="1">
    <citation type="submission" date="2020-06" db="EMBL/GenBank/DDBJ databases">
        <authorList>
            <person name="Li T."/>
            <person name="Hu X."/>
            <person name="Zhang T."/>
            <person name="Song X."/>
            <person name="Zhang H."/>
            <person name="Dai N."/>
            <person name="Sheng W."/>
            <person name="Hou X."/>
            <person name="Wei L."/>
        </authorList>
    </citation>
    <scope>NUCLEOTIDE SEQUENCE</scope>
    <source>
        <strain evidence="7">KEN8</strain>
        <tissue evidence="7">Leaf</tissue>
    </source>
</reference>
<reference evidence="7" key="2">
    <citation type="journal article" date="2024" name="Plant">
        <title>Genomic evolution and insights into agronomic trait innovations of Sesamum species.</title>
        <authorList>
            <person name="Miao H."/>
            <person name="Wang L."/>
            <person name="Qu L."/>
            <person name="Liu H."/>
            <person name="Sun Y."/>
            <person name="Le M."/>
            <person name="Wang Q."/>
            <person name="Wei S."/>
            <person name="Zheng Y."/>
            <person name="Lin W."/>
            <person name="Duan Y."/>
            <person name="Cao H."/>
            <person name="Xiong S."/>
            <person name="Wang X."/>
            <person name="Wei L."/>
            <person name="Li C."/>
            <person name="Ma Q."/>
            <person name="Ju M."/>
            <person name="Zhao R."/>
            <person name="Li G."/>
            <person name="Mu C."/>
            <person name="Tian Q."/>
            <person name="Mei H."/>
            <person name="Zhang T."/>
            <person name="Gao T."/>
            <person name="Zhang H."/>
        </authorList>
    </citation>
    <scope>NUCLEOTIDE SEQUENCE</scope>
    <source>
        <strain evidence="7">KEN8</strain>
    </source>
</reference>
<feature type="compositionally biased region" description="Basic and acidic residues" evidence="6">
    <location>
        <begin position="236"/>
        <end position="248"/>
    </location>
</feature>
<sequence length="571" mass="63964">MLQFICLNVFLFQKQAGSGVLSPTLIYLKALIKSQKIPGFPVSYDLISHLLAESPETLFKKMDVDLEISLDKLPIKRLEALEENGFERFPSDVGYDEKRVNLIRRIDFAWAVEREDPSKKQKSEGASAKEGTSTSQQQWPWQSLVENLQLAHQELSVIIDLINTNLGKYFKQSAKSLEEQIAREARFYGALISWHARSEFASKIMPLFQFEVLGLSSASNLGKSSETKTSAGGNDSSKEPGKEYASNDERVREIHLTLREVHRAIHDEQVFDLVNREACNPSLVKMMKQNGSSHRTTTETSCVPSASVDGAKFGGVDKPKKLGIPSPLGFEIYLRQVFHEHVFVKAKNKAMSSSRSQISSQPLKDNSNILGHFCMSLAHRIFSNKVLSVLENLVYRTPYVHLVSHPTWHSRTSSWTLSVKIPQSILHAGSQIPMPTAAAVKNIRSQFWTRVLVIDDSIRVEGEGAPNVVGLFRGRPDSVSSINGYDCDLVDLPIILLQQVASQVIQWLHEEALTVGIKANRDFLSLAFELDQGEIVRLVAHVDPEDTQGCISWWLTVDDGIVEEHKLHPDV</sequence>
<comment type="similarity">
    <text evidence="2">Belongs to the Mediator complex subunit 17 family.</text>
</comment>
<protein>
    <submittedName>
        <fullName evidence="7">Mediator of RNA polymerase II transcription subunit</fullName>
    </submittedName>
</protein>
<dbReference type="PANTHER" id="PTHR13114:SF7">
    <property type="entry name" value="MEDIATOR OF RNA POLYMERASE II TRANSCRIPTION SUBUNIT 17"/>
    <property type="match status" value="1"/>
</dbReference>
<evidence type="ECO:0000256" key="1">
    <source>
        <dbReference type="ARBA" id="ARBA00004123"/>
    </source>
</evidence>
<evidence type="ECO:0000256" key="2">
    <source>
        <dbReference type="ARBA" id="ARBA00005635"/>
    </source>
</evidence>
<accession>A0AAW2QWN6</accession>
<proteinExistence type="inferred from homology"/>
<dbReference type="GO" id="GO:0016592">
    <property type="term" value="C:mediator complex"/>
    <property type="evidence" value="ECO:0007669"/>
    <property type="project" value="InterPro"/>
</dbReference>
<evidence type="ECO:0000256" key="5">
    <source>
        <dbReference type="ARBA" id="ARBA00023242"/>
    </source>
</evidence>
<dbReference type="AlphaFoldDB" id="A0AAW2QWN6"/>
<dbReference type="PANTHER" id="PTHR13114">
    <property type="entry name" value="MEDIATOR OF RNA POLYMERASE II TRANSCRIPTION SUBUNIT 17"/>
    <property type="match status" value="1"/>
</dbReference>
<comment type="caution">
    <text evidence="7">The sequence shown here is derived from an EMBL/GenBank/DDBJ whole genome shotgun (WGS) entry which is preliminary data.</text>
</comment>
<dbReference type="EMBL" id="JACGWM010000005">
    <property type="protein sequence ID" value="KAL0372153.1"/>
    <property type="molecule type" value="Genomic_DNA"/>
</dbReference>
<dbReference type="GO" id="GO:0006357">
    <property type="term" value="P:regulation of transcription by RNA polymerase II"/>
    <property type="evidence" value="ECO:0007669"/>
    <property type="project" value="InterPro"/>
</dbReference>
<comment type="subcellular location">
    <subcellularLocation>
        <location evidence="1">Nucleus</location>
    </subcellularLocation>
</comment>
<dbReference type="InterPro" id="IPR019313">
    <property type="entry name" value="Mediator_Med17"/>
</dbReference>